<name>A0A3A6PZL4_9EURY</name>
<evidence type="ECO:0000313" key="1">
    <source>
        <dbReference type="EMBL" id="RJX49713.1"/>
    </source>
</evidence>
<dbReference type="Pfam" id="PF12840">
    <property type="entry name" value="HTH_20"/>
    <property type="match status" value="1"/>
</dbReference>
<proteinExistence type="predicted"/>
<comment type="caution">
    <text evidence="1">The sequence shown here is derived from an EMBL/GenBank/DDBJ whole genome shotgun (WGS) entry which is preliminary data.</text>
</comment>
<dbReference type="Proteomes" id="UP000281564">
    <property type="component" value="Unassembled WGS sequence"/>
</dbReference>
<dbReference type="InterPro" id="IPR036388">
    <property type="entry name" value="WH-like_DNA-bd_sf"/>
</dbReference>
<dbReference type="InterPro" id="IPR011991">
    <property type="entry name" value="ArsR-like_HTH"/>
</dbReference>
<dbReference type="OrthoDB" id="290446at2157"/>
<dbReference type="CDD" id="cd00090">
    <property type="entry name" value="HTH_ARSR"/>
    <property type="match status" value="1"/>
</dbReference>
<organism evidence="1 2">
    <name type="scientific">Halonotius pteroides</name>
    <dbReference type="NCBI Taxonomy" id="268735"/>
    <lineage>
        <taxon>Archaea</taxon>
        <taxon>Methanobacteriati</taxon>
        <taxon>Methanobacteriota</taxon>
        <taxon>Stenosarchaea group</taxon>
        <taxon>Halobacteria</taxon>
        <taxon>Halobacteriales</taxon>
        <taxon>Haloferacaceae</taxon>
        <taxon>Halonotius</taxon>
    </lineage>
</organism>
<evidence type="ECO:0000313" key="2">
    <source>
        <dbReference type="Proteomes" id="UP000281564"/>
    </source>
</evidence>
<keyword evidence="2" id="KW-1185">Reference proteome</keyword>
<dbReference type="Gene3D" id="1.10.10.10">
    <property type="entry name" value="Winged helix-like DNA-binding domain superfamily/Winged helix DNA-binding domain"/>
    <property type="match status" value="1"/>
</dbReference>
<dbReference type="RefSeq" id="WP_120084620.1">
    <property type="nucleotide sequence ID" value="NZ_QMDW01000009.1"/>
</dbReference>
<dbReference type="EMBL" id="QMDW01000009">
    <property type="protein sequence ID" value="RJX49713.1"/>
    <property type="molecule type" value="Genomic_DNA"/>
</dbReference>
<protein>
    <submittedName>
        <fullName evidence="1">Transcriptional regulator</fullName>
    </submittedName>
</protein>
<gene>
    <name evidence="1" type="ORF">DP106_08205</name>
</gene>
<dbReference type="InterPro" id="IPR036390">
    <property type="entry name" value="WH_DNA-bd_sf"/>
</dbReference>
<reference evidence="1 2" key="1">
    <citation type="submission" date="2018-06" db="EMBL/GenBank/DDBJ databases">
        <title>Halonotius sp. F13-13 a new haloarchaeeon isolated from a solar saltern from Isla Cristina, Huelva, Spain.</title>
        <authorList>
            <person name="Duran-Viseras A."/>
            <person name="Sanchez-Porro C."/>
            <person name="Ventosa A."/>
        </authorList>
    </citation>
    <scope>NUCLEOTIDE SEQUENCE [LARGE SCALE GENOMIC DNA]</scope>
    <source>
        <strain evidence="1 2">CECT 7525</strain>
    </source>
</reference>
<dbReference type="AlphaFoldDB" id="A0A3A6PZL4"/>
<accession>A0A3A6PZL4</accession>
<sequence length="114" mass="12622">MSEEPTAEDLLAILDDEYARPILVAATAEPQSAKELAEACGASLPTVYRRLDTLAEYDLITERTELDDNGHHYSTYEATLQAVAIEVDEAGFTADVSREPTDAADRFTKLWEEI</sequence>
<dbReference type="SUPFAM" id="SSF46785">
    <property type="entry name" value="Winged helix' DNA-binding domain"/>
    <property type="match status" value="1"/>
</dbReference>